<dbReference type="PROSITE" id="PS50943">
    <property type="entry name" value="HTH_CROC1"/>
    <property type="match status" value="1"/>
</dbReference>
<dbReference type="SUPFAM" id="SSF47413">
    <property type="entry name" value="lambda repressor-like DNA-binding domains"/>
    <property type="match status" value="1"/>
</dbReference>
<dbReference type="Pfam" id="PF01381">
    <property type="entry name" value="HTH_3"/>
    <property type="match status" value="1"/>
</dbReference>
<dbReference type="AlphaFoldDB" id="A0AA45QRT6"/>
<accession>A0AA45QRT6</accession>
<evidence type="ECO:0000313" key="3">
    <source>
        <dbReference type="Proteomes" id="UP000663608"/>
    </source>
</evidence>
<evidence type="ECO:0000313" key="2">
    <source>
        <dbReference type="EMBL" id="QSE77308.1"/>
    </source>
</evidence>
<evidence type="ECO:0000259" key="1">
    <source>
        <dbReference type="PROSITE" id="PS50943"/>
    </source>
</evidence>
<dbReference type="InterPro" id="IPR001387">
    <property type="entry name" value="Cro/C1-type_HTH"/>
</dbReference>
<reference evidence="2 3" key="1">
    <citation type="submission" date="2021-02" db="EMBL/GenBank/DDBJ databases">
        <title>Complete genome sequence of Lactococcus lactis strain K_LL004.</title>
        <authorList>
            <person name="Kim H.B."/>
        </authorList>
    </citation>
    <scope>NUCLEOTIDE SEQUENCE [LARGE SCALE GENOMIC DNA]</scope>
    <source>
        <strain evidence="2 3">K_LL004</strain>
    </source>
</reference>
<dbReference type="RefSeq" id="WP_075524432.1">
    <property type="nucleotide sequence ID" value="NZ_BNDT01000007.1"/>
</dbReference>
<organism evidence="2 3">
    <name type="scientific">Lactococcus taiwanensis</name>
    <dbReference type="NCBI Taxonomy" id="1151742"/>
    <lineage>
        <taxon>Bacteria</taxon>
        <taxon>Bacillati</taxon>
        <taxon>Bacillota</taxon>
        <taxon>Bacilli</taxon>
        <taxon>Lactobacillales</taxon>
        <taxon>Streptococcaceae</taxon>
        <taxon>Lactococcus</taxon>
    </lineage>
</organism>
<sequence>MSTDNIFYTRLRTLSHKLGKSLNQVEKELGYPRNSLNNYKNHQMPSGVRLMEIADYFKVTPDYLLGKSNSMQIESVNEIFEELSPKQKIEMYDLCKDWLNEVVAS</sequence>
<proteinExistence type="predicted"/>
<keyword evidence="3" id="KW-1185">Reference proteome</keyword>
<dbReference type="Gene3D" id="1.10.260.40">
    <property type="entry name" value="lambda repressor-like DNA-binding domains"/>
    <property type="match status" value="1"/>
</dbReference>
<protein>
    <submittedName>
        <fullName evidence="2">Helix-turn-helix transcriptional regulator</fullName>
    </submittedName>
</protein>
<dbReference type="InterPro" id="IPR010982">
    <property type="entry name" value="Lambda_DNA-bd_dom_sf"/>
</dbReference>
<dbReference type="GO" id="GO:0003677">
    <property type="term" value="F:DNA binding"/>
    <property type="evidence" value="ECO:0007669"/>
    <property type="project" value="InterPro"/>
</dbReference>
<dbReference type="EMBL" id="CP070872">
    <property type="protein sequence ID" value="QSE77308.1"/>
    <property type="molecule type" value="Genomic_DNA"/>
</dbReference>
<dbReference type="SMART" id="SM00530">
    <property type="entry name" value="HTH_XRE"/>
    <property type="match status" value="1"/>
</dbReference>
<feature type="domain" description="HTH cro/C1-type" evidence="1">
    <location>
        <begin position="11"/>
        <end position="64"/>
    </location>
</feature>
<dbReference type="Proteomes" id="UP000663608">
    <property type="component" value="Chromosome"/>
</dbReference>
<name>A0AA45QRT6_9LACT</name>
<gene>
    <name evidence="2" type="ORF">JW886_03430</name>
</gene>
<dbReference type="CDD" id="cd00093">
    <property type="entry name" value="HTH_XRE"/>
    <property type="match status" value="1"/>
</dbReference>
<dbReference type="KEGG" id="lti:JW886_03430"/>